<organism evidence="2 3">
    <name type="scientific">Actinacidiphila reveromycinica</name>
    <dbReference type="NCBI Taxonomy" id="659352"/>
    <lineage>
        <taxon>Bacteria</taxon>
        <taxon>Bacillati</taxon>
        <taxon>Actinomycetota</taxon>
        <taxon>Actinomycetes</taxon>
        <taxon>Kitasatosporales</taxon>
        <taxon>Streptomycetaceae</taxon>
        <taxon>Actinacidiphila</taxon>
    </lineage>
</organism>
<dbReference type="CDD" id="cd06170">
    <property type="entry name" value="LuxR_C_like"/>
    <property type="match status" value="1"/>
</dbReference>
<reference evidence="2 3" key="3">
    <citation type="journal article" date="2011" name="Nat. Chem. Biol.">
        <title>Reveromycin A biosynthesis uses RevG and RevJ for stereospecific spiroacetal formation.</title>
        <authorList>
            <person name="Takahashi S."/>
            <person name="Toyoda A."/>
            <person name="Sekiyama Y."/>
            <person name="Takagi H."/>
            <person name="Nogawa T."/>
            <person name="Uramoto M."/>
            <person name="Suzuki R."/>
            <person name="Koshino H."/>
            <person name="Kumano T."/>
            <person name="Panthee S."/>
            <person name="Dairi T."/>
            <person name="Ishikawa J."/>
            <person name="Ikeda H."/>
            <person name="Sakaki Y."/>
            <person name="Osada H."/>
        </authorList>
    </citation>
    <scope>NUCLEOTIDE SEQUENCE [LARGE SCALE GENOMIC DNA]</scope>
    <source>
        <strain evidence="2 3">SN-593</strain>
    </source>
</reference>
<dbReference type="PANTHER" id="PTHR34293">
    <property type="entry name" value="HTH-TYPE TRANSCRIPTIONAL REGULATOR TRMBL2"/>
    <property type="match status" value="1"/>
</dbReference>
<dbReference type="SMART" id="SM00421">
    <property type="entry name" value="HTH_LUXR"/>
    <property type="match status" value="1"/>
</dbReference>
<reference evidence="2 3" key="2">
    <citation type="journal article" date="2011" name="J. Antibiot.">
        <title>Furaquinocins I and J: novel polyketide isoprenoid hybrid compounds from Streptomyces reveromyceticus SN-593.</title>
        <authorList>
            <person name="Panthee S."/>
            <person name="Takahashi S."/>
            <person name="Takagi H."/>
            <person name="Nogawa T."/>
            <person name="Oowada E."/>
            <person name="Uramoto M."/>
            <person name="Osada H."/>
        </authorList>
    </citation>
    <scope>NUCLEOTIDE SEQUENCE [LARGE SCALE GENOMIC DNA]</scope>
    <source>
        <strain evidence="2 3">SN-593</strain>
    </source>
</reference>
<dbReference type="PROSITE" id="PS50043">
    <property type="entry name" value="HTH_LUXR_2"/>
    <property type="match status" value="1"/>
</dbReference>
<dbReference type="InterPro" id="IPR000792">
    <property type="entry name" value="Tscrpt_reg_LuxR_C"/>
</dbReference>
<dbReference type="EMBL" id="AP018365">
    <property type="protein sequence ID" value="BBB00055.1"/>
    <property type="molecule type" value="Genomic_DNA"/>
</dbReference>
<dbReference type="Gene3D" id="1.10.10.10">
    <property type="entry name" value="Winged helix-like DNA-binding domain superfamily/Winged helix DNA-binding domain"/>
    <property type="match status" value="1"/>
</dbReference>
<evidence type="ECO:0000259" key="1">
    <source>
        <dbReference type="PROSITE" id="PS50043"/>
    </source>
</evidence>
<dbReference type="GO" id="GO:0003677">
    <property type="term" value="F:DNA binding"/>
    <property type="evidence" value="ECO:0007669"/>
    <property type="project" value="InterPro"/>
</dbReference>
<feature type="domain" description="HTH luxR-type" evidence="1">
    <location>
        <begin position="268"/>
        <end position="333"/>
    </location>
</feature>
<keyword evidence="3" id="KW-1185">Reference proteome</keyword>
<dbReference type="PRINTS" id="PR00038">
    <property type="entry name" value="HTHLUXR"/>
</dbReference>
<dbReference type="Proteomes" id="UP000595703">
    <property type="component" value="Chromosome"/>
</dbReference>
<dbReference type="RefSeq" id="WP_202236124.1">
    <property type="nucleotide sequence ID" value="NZ_AP018365.1"/>
</dbReference>
<dbReference type="InterPro" id="IPR051797">
    <property type="entry name" value="TrmB-like"/>
</dbReference>
<proteinExistence type="predicted"/>
<dbReference type="InterPro" id="IPR016032">
    <property type="entry name" value="Sig_transdc_resp-reg_C-effctor"/>
</dbReference>
<dbReference type="InterPro" id="IPR036388">
    <property type="entry name" value="WH-like_DNA-bd_sf"/>
</dbReference>
<evidence type="ECO:0000313" key="3">
    <source>
        <dbReference type="Proteomes" id="UP000595703"/>
    </source>
</evidence>
<protein>
    <submittedName>
        <fullName evidence="2">Putative erythropoiesis-stimulating protein</fullName>
    </submittedName>
</protein>
<dbReference type="GO" id="GO:0006355">
    <property type="term" value="P:regulation of DNA-templated transcription"/>
    <property type="evidence" value="ECO:0007669"/>
    <property type="project" value="InterPro"/>
</dbReference>
<reference evidence="2 3" key="1">
    <citation type="journal article" date="2010" name="J. Bacteriol.">
        <title>Biochemical characterization of a novel indole prenyltransferase from Streptomyces sp. SN-593.</title>
        <authorList>
            <person name="Takahashi S."/>
            <person name="Takagi H."/>
            <person name="Toyoda A."/>
            <person name="Uramoto M."/>
            <person name="Nogawa T."/>
            <person name="Ueki M."/>
            <person name="Sakaki Y."/>
            <person name="Osada H."/>
        </authorList>
    </citation>
    <scope>NUCLEOTIDE SEQUENCE [LARGE SCALE GENOMIC DNA]</scope>
    <source>
        <strain evidence="2 3">SN-593</strain>
    </source>
</reference>
<dbReference type="PANTHER" id="PTHR34293:SF1">
    <property type="entry name" value="HTH-TYPE TRANSCRIPTIONAL REGULATOR TRMBL2"/>
    <property type="match status" value="1"/>
</dbReference>
<dbReference type="Pfam" id="PF00196">
    <property type="entry name" value="GerE"/>
    <property type="match status" value="1"/>
</dbReference>
<reference evidence="2 3" key="4">
    <citation type="journal article" date="2020" name="Sci. Rep.">
        <title>beta-carboline chemical signals induce reveromycin production through a LuxR family regulator in Streptomyces sp. SN-593.</title>
        <authorList>
            <person name="Panthee S."/>
            <person name="Kito N."/>
            <person name="Hayashi T."/>
            <person name="Shimizu T."/>
            <person name="Ishikawa J."/>
            <person name="Hamamoto H."/>
            <person name="Osada H."/>
            <person name="Takahashi S."/>
        </authorList>
    </citation>
    <scope>NUCLEOTIDE SEQUENCE [LARGE SCALE GENOMIC DNA]</scope>
    <source>
        <strain evidence="2 3">SN-593</strain>
    </source>
</reference>
<accession>A0A7U3VQW3</accession>
<dbReference type="AlphaFoldDB" id="A0A7U3VQW3"/>
<name>A0A7U3VQW3_9ACTN</name>
<dbReference type="KEGG" id="arev:RVR_6943"/>
<evidence type="ECO:0000313" key="2">
    <source>
        <dbReference type="EMBL" id="BBB00055.1"/>
    </source>
</evidence>
<dbReference type="SUPFAM" id="SSF46894">
    <property type="entry name" value="C-terminal effector domain of the bipartite response regulators"/>
    <property type="match status" value="1"/>
</dbReference>
<gene>
    <name evidence="2" type="ORF">RVR_6943</name>
</gene>
<sequence>MASTTRGGGADAAATAFALYQWLLGNGSAEPEAVAAQLDLSAQDAEAGWQELRSLGLVRPSWHPGKIDSVEPDTALIRLLNRQRDTLHAQSAELAAIVQAADTLIEQYRPVVSHEPAEVEVEVLSGTARRREFVRDFDATVTEVVSSMHPGPLPPPELLEHSLDSDRAFIEKNIRVRALYGQSVNSGPRQRKYLTDLAAAGAEVRLIPQVPFDLLVADGHTALTRADPSDPDGPAVVIRGPVLVRSYLAMYEDCWLRAVPHSMKVTPGEDAGRELTEQHRTTLRLLANGLTDERIARKLGVSLRTVSRLVSEVMRYLEAESRFQAGVLAATNDLI</sequence>